<evidence type="ECO:0000313" key="1">
    <source>
        <dbReference type="EMBL" id="MBW87101.1"/>
    </source>
</evidence>
<accession>A0A2P2J0X1</accession>
<protein>
    <submittedName>
        <fullName evidence="1">Uncharacterized protein</fullName>
    </submittedName>
</protein>
<sequence>MLGGGVPIWCVFYVVKNINSFNINFFFPFLS</sequence>
<reference evidence="1" key="1">
    <citation type="submission" date="2018-02" db="EMBL/GenBank/DDBJ databases">
        <title>Rhizophora mucronata_Transcriptome.</title>
        <authorList>
            <person name="Meera S.P."/>
            <person name="Sreeshan A."/>
            <person name="Augustine A."/>
        </authorList>
    </citation>
    <scope>NUCLEOTIDE SEQUENCE</scope>
    <source>
        <tissue evidence="1">Leaf</tissue>
    </source>
</reference>
<name>A0A2P2J0X1_RHIMU</name>
<dbReference type="AlphaFoldDB" id="A0A2P2J0X1"/>
<proteinExistence type="predicted"/>
<dbReference type="EMBL" id="GGEC01006618">
    <property type="protein sequence ID" value="MBW87101.1"/>
    <property type="molecule type" value="Transcribed_RNA"/>
</dbReference>
<organism evidence="1">
    <name type="scientific">Rhizophora mucronata</name>
    <name type="common">Asiatic mangrove</name>
    <dbReference type="NCBI Taxonomy" id="61149"/>
    <lineage>
        <taxon>Eukaryota</taxon>
        <taxon>Viridiplantae</taxon>
        <taxon>Streptophyta</taxon>
        <taxon>Embryophyta</taxon>
        <taxon>Tracheophyta</taxon>
        <taxon>Spermatophyta</taxon>
        <taxon>Magnoliopsida</taxon>
        <taxon>eudicotyledons</taxon>
        <taxon>Gunneridae</taxon>
        <taxon>Pentapetalae</taxon>
        <taxon>rosids</taxon>
        <taxon>fabids</taxon>
        <taxon>Malpighiales</taxon>
        <taxon>Rhizophoraceae</taxon>
        <taxon>Rhizophora</taxon>
    </lineage>
</organism>